<organism evidence="2 3">
    <name type="scientific">Monilinia fructicola</name>
    <name type="common">Brown rot fungus</name>
    <name type="synonym">Ciboria fructicola</name>
    <dbReference type="NCBI Taxonomy" id="38448"/>
    <lineage>
        <taxon>Eukaryota</taxon>
        <taxon>Fungi</taxon>
        <taxon>Dikarya</taxon>
        <taxon>Ascomycota</taxon>
        <taxon>Pezizomycotina</taxon>
        <taxon>Leotiomycetes</taxon>
        <taxon>Helotiales</taxon>
        <taxon>Sclerotiniaceae</taxon>
        <taxon>Monilinia</taxon>
    </lineage>
</organism>
<evidence type="ECO:0000313" key="2">
    <source>
        <dbReference type="EMBL" id="KAA8575188.1"/>
    </source>
</evidence>
<keyword evidence="3" id="KW-1185">Reference proteome</keyword>
<feature type="compositionally biased region" description="Polar residues" evidence="1">
    <location>
        <begin position="39"/>
        <end position="52"/>
    </location>
</feature>
<gene>
    <name evidence="2" type="ORF">EYC84_004385</name>
</gene>
<dbReference type="EMBL" id="VICG01000002">
    <property type="protein sequence ID" value="KAA8575188.1"/>
    <property type="molecule type" value="Genomic_DNA"/>
</dbReference>
<dbReference type="AlphaFoldDB" id="A0A5M9K062"/>
<reference evidence="2 3" key="1">
    <citation type="submission" date="2019-06" db="EMBL/GenBank/DDBJ databases">
        <title>Genome Sequence of the Brown Rot Fungal Pathogen Monilinia fructicola.</title>
        <authorList>
            <person name="De Miccolis Angelini R.M."/>
            <person name="Landi L."/>
            <person name="Abate D."/>
            <person name="Pollastro S."/>
            <person name="Romanazzi G."/>
            <person name="Faretra F."/>
        </authorList>
    </citation>
    <scope>NUCLEOTIDE SEQUENCE [LARGE SCALE GENOMIC DNA]</scope>
    <source>
        <strain evidence="2 3">Mfrc123</strain>
    </source>
</reference>
<feature type="compositionally biased region" description="Basic residues" evidence="1">
    <location>
        <begin position="23"/>
        <end position="34"/>
    </location>
</feature>
<evidence type="ECO:0000256" key="1">
    <source>
        <dbReference type="SAM" id="MobiDB-lite"/>
    </source>
</evidence>
<comment type="caution">
    <text evidence="2">The sequence shown here is derived from an EMBL/GenBank/DDBJ whole genome shotgun (WGS) entry which is preliminary data.</text>
</comment>
<accession>A0A5M9K062</accession>
<sequence length="71" mass="8716">MVYIKQYNFRQIDIKRVAVNKSKERRRRRRRRRRKEDGTNSTQTKPNKLQISSRKERDRRGFFIGSSAFNV</sequence>
<protein>
    <submittedName>
        <fullName evidence="2">Uncharacterized protein</fullName>
    </submittedName>
</protein>
<name>A0A5M9K062_MONFR</name>
<dbReference type="Proteomes" id="UP000322873">
    <property type="component" value="Unassembled WGS sequence"/>
</dbReference>
<proteinExistence type="predicted"/>
<evidence type="ECO:0000313" key="3">
    <source>
        <dbReference type="Proteomes" id="UP000322873"/>
    </source>
</evidence>
<feature type="region of interest" description="Disordered" evidence="1">
    <location>
        <begin position="20"/>
        <end position="59"/>
    </location>
</feature>